<dbReference type="EMBL" id="DPIY01000004">
    <property type="protein sequence ID" value="HCT56213.1"/>
    <property type="molecule type" value="Genomic_DNA"/>
</dbReference>
<proteinExistence type="predicted"/>
<comment type="caution">
    <text evidence="4">The sequence shown here is derived from an EMBL/GenBank/DDBJ whole genome shotgun (WGS) entry which is preliminary data.</text>
</comment>
<keyword evidence="2" id="KW-0812">Transmembrane</keyword>
<reference evidence="4 5" key="1">
    <citation type="journal article" date="2018" name="Nat. Biotechnol.">
        <title>A standardized bacterial taxonomy based on genome phylogeny substantially revises the tree of life.</title>
        <authorList>
            <person name="Parks D.H."/>
            <person name="Chuvochina M."/>
            <person name="Waite D.W."/>
            <person name="Rinke C."/>
            <person name="Skarshewski A."/>
            <person name="Chaumeil P.A."/>
            <person name="Hugenholtz P."/>
        </authorList>
    </citation>
    <scope>NUCLEOTIDE SEQUENCE [LARGE SCALE GENOMIC DNA]</scope>
    <source>
        <strain evidence="4">UBA8844</strain>
    </source>
</reference>
<dbReference type="OMA" id="QEGVAQN"/>
<dbReference type="InterPro" id="IPR039568">
    <property type="entry name" value="Peptidase_MA-like_dom"/>
</dbReference>
<evidence type="ECO:0000313" key="4">
    <source>
        <dbReference type="EMBL" id="HCT56213.1"/>
    </source>
</evidence>
<evidence type="ECO:0000259" key="3">
    <source>
        <dbReference type="Pfam" id="PF13485"/>
    </source>
</evidence>
<name>A0A3D4V518_9BACT</name>
<sequence length="384" mass="41519">MAATLGVLSTGASVSSAPLYAQGPSRSASAQSVPSTGVRLDEGRFTVVSEQRDERLARSLLAAALARDTFPGLPRPRAHVLIAIAPDIARFRAWVGPYAPEWGAAIAFPDEQRLVMQGSAASTDAGDPLVVLRHELAHLALHEHMDRLPSRWFDEGYASVAAGEFTREQVFETSMGMVWRTLPSLEALEDGFRRGGMEASWSYAMAHRIVSELTTLGGARGLDNFFVYWKATGSFEKAVREAYGITGEAFEKHWQQQTRRRYGALAVVTNVSAAVGLFAVLLVPLFVSKRRRDRRRLDAMRLADAQQEAAARASALQALIDAAALAEATPWAEQTAGGEVAGEEYPEAVHGELGEGPDEMAGDRAPDDAEAPLPPHPEARYPAT</sequence>
<dbReference type="Proteomes" id="UP000264071">
    <property type="component" value="Unassembled WGS sequence"/>
</dbReference>
<dbReference type="AlphaFoldDB" id="A0A3D4V518"/>
<dbReference type="Pfam" id="PF13485">
    <property type="entry name" value="Peptidase_MA_2"/>
    <property type="match status" value="1"/>
</dbReference>
<feature type="region of interest" description="Disordered" evidence="1">
    <location>
        <begin position="331"/>
        <end position="384"/>
    </location>
</feature>
<gene>
    <name evidence="4" type="ORF">DGD08_03265</name>
</gene>
<evidence type="ECO:0000256" key="1">
    <source>
        <dbReference type="SAM" id="MobiDB-lite"/>
    </source>
</evidence>
<organism evidence="4 5">
    <name type="scientific">Gemmatimonas aurantiaca</name>
    <dbReference type="NCBI Taxonomy" id="173480"/>
    <lineage>
        <taxon>Bacteria</taxon>
        <taxon>Pseudomonadati</taxon>
        <taxon>Gemmatimonadota</taxon>
        <taxon>Gemmatimonadia</taxon>
        <taxon>Gemmatimonadales</taxon>
        <taxon>Gemmatimonadaceae</taxon>
        <taxon>Gemmatimonas</taxon>
    </lineage>
</organism>
<evidence type="ECO:0000313" key="5">
    <source>
        <dbReference type="Proteomes" id="UP000264071"/>
    </source>
</evidence>
<accession>A0A3D4V518</accession>
<protein>
    <recommendedName>
        <fullName evidence="3">Peptidase MA-like domain-containing protein</fullName>
    </recommendedName>
</protein>
<feature type="domain" description="Peptidase MA-like" evidence="3">
    <location>
        <begin position="98"/>
        <end position="256"/>
    </location>
</feature>
<evidence type="ECO:0000256" key="2">
    <source>
        <dbReference type="SAM" id="Phobius"/>
    </source>
</evidence>
<keyword evidence="2" id="KW-1133">Transmembrane helix</keyword>
<feature type="transmembrane region" description="Helical" evidence="2">
    <location>
        <begin position="262"/>
        <end position="287"/>
    </location>
</feature>
<keyword evidence="2" id="KW-0472">Membrane</keyword>